<sequence length="967" mass="105447">MDATVERECSALGCLFQQIIQDMKNGAPLWEDLISKATKLHTCLKAAILAISAFLEAFQRIADAATNARGATREIGTALTRICLRHKAVETRVKSFNSSIMDCLVLPLQDKLEDWKKSLVYLDKEHAKEYKKARTELKKKSSDTLRLQKKKARKGLQQQQIYGTLPHVTSQVNASNLTTDAELGRLLESSAAVVQEKRQTLEETERRAVRAALLEERGRFCQFAKFLKPVLDEEISMLMELTHLQEVADQLEKHTASPQQLPPASEQVISDIKGRDPAQWSLATPPSSPSLSLGSRKSSVCSISSLNSSSSGSCKSHPSPSAGYPSCGTWHRSVSQQRFHGLVTLRYRRSINSGSRDSGFTSLQETLIPQPMYRKQVSCTLPQSDRNPVPSATSTWPDLQRENVHAGLDPQDPNSANERPHTISTAYEKGHQRPALSVYTFQAPDQSDGCQSQPGSPVSLASINNQQTAARLQQRKNSSGSLGREKPPIPNRCSSLERPSVPARIDSVDSSSQRPGPDSPRAKAKFPIPAHLAKEIASQQTSMFQQPMYVNMHELASLAASRAQEMNPPPPPPPTETNNICAADGTDVETKSSVSTKTETGATESNGNVENDQTNTSCVVQRRGSLQQVSKPAPPTRRVSAIGGENCDERGNPHEDLDSLPPPPAFLLEGTSPPSAAGSPASQRRSISVSETVRTLTELRHTPASPSLLRRKIATQAQVHTQSQVQAHVRALSVGGDDRSAIRTNNICVTTMTPNPASSIERTGSASSRSGSRDRHSSPDSRGGSVQTSLANESVSQGPGGVASSFISVLSAKLTSGVSLGNKSFSGANSAGNSPKPIRKLSNADQSQQNRNSKTSNEFLESLNARLSQQQQHQQHQVQQQMTQQQMVQQQLVQQQIVQQQIAQQQMVQLQRQGSIRSASVRRFMANRVPLLDPLQVRGSLMDQIRRGTSLRKTTGPINDRSAPKIY</sequence>
<dbReference type="Proteomes" id="UP001239111">
    <property type="component" value="Chromosome 2"/>
</dbReference>
<reference evidence="1" key="1">
    <citation type="submission" date="2023-04" db="EMBL/GenBank/DDBJ databases">
        <title>A chromosome-level genome assembly of the parasitoid wasp Eretmocerus hayati.</title>
        <authorList>
            <person name="Zhong Y."/>
            <person name="Liu S."/>
            <person name="Liu Y."/>
        </authorList>
    </citation>
    <scope>NUCLEOTIDE SEQUENCE</scope>
    <source>
        <strain evidence="1">ZJU_SS_LIU_2023</strain>
    </source>
</reference>
<protein>
    <submittedName>
        <fullName evidence="1">Uncharacterized protein</fullName>
    </submittedName>
</protein>
<dbReference type="EMBL" id="CM056742">
    <property type="protein sequence ID" value="KAJ8679262.1"/>
    <property type="molecule type" value="Genomic_DNA"/>
</dbReference>
<gene>
    <name evidence="1" type="ORF">QAD02_015049</name>
</gene>
<name>A0ACC2P741_9HYME</name>
<proteinExistence type="predicted"/>
<accession>A0ACC2P741</accession>
<keyword evidence="2" id="KW-1185">Reference proteome</keyword>
<evidence type="ECO:0000313" key="2">
    <source>
        <dbReference type="Proteomes" id="UP001239111"/>
    </source>
</evidence>
<organism evidence="1 2">
    <name type="scientific">Eretmocerus hayati</name>
    <dbReference type="NCBI Taxonomy" id="131215"/>
    <lineage>
        <taxon>Eukaryota</taxon>
        <taxon>Metazoa</taxon>
        <taxon>Ecdysozoa</taxon>
        <taxon>Arthropoda</taxon>
        <taxon>Hexapoda</taxon>
        <taxon>Insecta</taxon>
        <taxon>Pterygota</taxon>
        <taxon>Neoptera</taxon>
        <taxon>Endopterygota</taxon>
        <taxon>Hymenoptera</taxon>
        <taxon>Apocrita</taxon>
        <taxon>Proctotrupomorpha</taxon>
        <taxon>Chalcidoidea</taxon>
        <taxon>Aphelinidae</taxon>
        <taxon>Aphelininae</taxon>
        <taxon>Eretmocerus</taxon>
    </lineage>
</organism>
<comment type="caution">
    <text evidence="1">The sequence shown here is derived from an EMBL/GenBank/DDBJ whole genome shotgun (WGS) entry which is preliminary data.</text>
</comment>
<evidence type="ECO:0000313" key="1">
    <source>
        <dbReference type="EMBL" id="KAJ8679262.1"/>
    </source>
</evidence>